<name>A0ABY5PI22_9ACTN</name>
<dbReference type="Gene3D" id="2.60.40.10">
    <property type="entry name" value="Immunoglobulins"/>
    <property type="match status" value="1"/>
</dbReference>
<dbReference type="Proteomes" id="UP001058860">
    <property type="component" value="Chromosome"/>
</dbReference>
<gene>
    <name evidence="2" type="ORF">LRS13_01830</name>
</gene>
<dbReference type="InterPro" id="IPR013783">
    <property type="entry name" value="Ig-like_fold"/>
</dbReference>
<evidence type="ECO:0000313" key="2">
    <source>
        <dbReference type="EMBL" id="UUY04296.1"/>
    </source>
</evidence>
<accession>A0ABY5PI22</accession>
<organism evidence="2 3">
    <name type="scientific">Svornostia abyssi</name>
    <dbReference type="NCBI Taxonomy" id="2898438"/>
    <lineage>
        <taxon>Bacteria</taxon>
        <taxon>Bacillati</taxon>
        <taxon>Actinomycetota</taxon>
        <taxon>Thermoleophilia</taxon>
        <taxon>Solirubrobacterales</taxon>
        <taxon>Baekduiaceae</taxon>
        <taxon>Svornostia</taxon>
    </lineage>
</organism>
<dbReference type="RefSeq" id="WP_353864782.1">
    <property type="nucleotide sequence ID" value="NZ_CP088295.1"/>
</dbReference>
<feature type="signal peptide" evidence="1">
    <location>
        <begin position="1"/>
        <end position="23"/>
    </location>
</feature>
<evidence type="ECO:0008006" key="4">
    <source>
        <dbReference type="Google" id="ProtNLM"/>
    </source>
</evidence>
<keyword evidence="1" id="KW-0732">Signal</keyword>
<protein>
    <recommendedName>
        <fullName evidence="4">CARDB domain-containing protein</fullName>
    </recommendedName>
</protein>
<feature type="chain" id="PRO_5046525798" description="CARDB domain-containing protein" evidence="1">
    <location>
        <begin position="24"/>
        <end position="417"/>
    </location>
</feature>
<dbReference type="EMBL" id="CP088295">
    <property type="protein sequence ID" value="UUY04296.1"/>
    <property type="molecule type" value="Genomic_DNA"/>
</dbReference>
<evidence type="ECO:0000256" key="1">
    <source>
        <dbReference type="SAM" id="SignalP"/>
    </source>
</evidence>
<evidence type="ECO:0000313" key="3">
    <source>
        <dbReference type="Proteomes" id="UP001058860"/>
    </source>
</evidence>
<keyword evidence="3" id="KW-1185">Reference proteome</keyword>
<proteinExistence type="predicted"/>
<sequence length="417" mass="42552">MLTFRAVIPALATVLVVVPGASAASPAATPSTLTVTSFTAPATVVSGDLLSVRATIGNRGTRAGGTHADVILVAGRKERRLARVVVRTIKPDRRETVTLRAPVPAAGLVGSWKIRVCADAKRALGPGRRGACRTAKRALQVLARPASAGAAAPAPSAPLPAPPVAGGTVLPPGPVAPTSPAPPAPAWKLEMTPNPLVLGAIPAGDDGDATFLSERPFTITNTGTEPSPDFSVSDYGYRANGVFASTFMDVGVSDRCGVLDPGESCNGDLSWGVNGTGTGDLTGELRLLRLATSGPFAYETFQTFPFRADLISRVWFGASDETVTVNEVSREFSLTVYNSGDLSGPVSLSPEFPAPSPSGTCAGNVLAPGESCTLIRKGCGLPGSTTVVPYQFFSGTAAASPVANLTIKVPASTATTC</sequence>
<reference evidence="3" key="1">
    <citation type="submission" date="2021-11" db="EMBL/GenBank/DDBJ databases">
        <title>Cultivation dependent microbiological survey of springs from the worlds oldest radium mine currently devoted to the extraction of radon-saturated water.</title>
        <authorList>
            <person name="Kapinusova G."/>
            <person name="Smrhova T."/>
            <person name="Strejcek M."/>
            <person name="Suman J."/>
            <person name="Jani K."/>
            <person name="Pajer P."/>
            <person name="Uhlik O."/>
        </authorList>
    </citation>
    <scope>NUCLEOTIDE SEQUENCE [LARGE SCALE GENOMIC DNA]</scope>
    <source>
        <strain evidence="3">J379</strain>
    </source>
</reference>